<gene>
    <name evidence="1" type="ORF">EJ02DRAFT_295971</name>
</gene>
<evidence type="ECO:0000313" key="2">
    <source>
        <dbReference type="Proteomes" id="UP000800038"/>
    </source>
</evidence>
<proteinExistence type="predicted"/>
<keyword evidence="2" id="KW-1185">Reference proteome</keyword>
<sequence>GSCVHRCGWLSIYAFAYIEELERQELWPENLSRLPISGAIEKVSSMPDPTPKQRSASCQYSYKHCAPDYRRHRQWGLADLDKKAGLCLRCIRNG</sequence>
<dbReference type="AlphaFoldDB" id="A0A6A5SBC1"/>
<reference evidence="1" key="1">
    <citation type="journal article" date="2020" name="Stud. Mycol.">
        <title>101 Dothideomycetes genomes: a test case for predicting lifestyles and emergence of pathogens.</title>
        <authorList>
            <person name="Haridas S."/>
            <person name="Albert R."/>
            <person name="Binder M."/>
            <person name="Bloem J."/>
            <person name="Labutti K."/>
            <person name="Salamov A."/>
            <person name="Andreopoulos B."/>
            <person name="Baker S."/>
            <person name="Barry K."/>
            <person name="Bills G."/>
            <person name="Bluhm B."/>
            <person name="Cannon C."/>
            <person name="Castanera R."/>
            <person name="Culley D."/>
            <person name="Daum C."/>
            <person name="Ezra D."/>
            <person name="Gonzalez J."/>
            <person name="Henrissat B."/>
            <person name="Kuo A."/>
            <person name="Liang C."/>
            <person name="Lipzen A."/>
            <person name="Lutzoni F."/>
            <person name="Magnuson J."/>
            <person name="Mondo S."/>
            <person name="Nolan M."/>
            <person name="Ohm R."/>
            <person name="Pangilinan J."/>
            <person name="Park H.-J."/>
            <person name="Ramirez L."/>
            <person name="Alfaro M."/>
            <person name="Sun H."/>
            <person name="Tritt A."/>
            <person name="Yoshinaga Y."/>
            <person name="Zwiers L.-H."/>
            <person name="Turgeon B."/>
            <person name="Goodwin S."/>
            <person name="Spatafora J."/>
            <person name="Crous P."/>
            <person name="Grigoriev I."/>
        </authorList>
    </citation>
    <scope>NUCLEOTIDE SEQUENCE</scope>
    <source>
        <strain evidence="1">CBS 161.51</strain>
    </source>
</reference>
<feature type="non-terminal residue" evidence="1">
    <location>
        <position position="94"/>
    </location>
</feature>
<protein>
    <submittedName>
        <fullName evidence="1">Uncharacterized protein</fullName>
    </submittedName>
</protein>
<dbReference type="Proteomes" id="UP000800038">
    <property type="component" value="Unassembled WGS sequence"/>
</dbReference>
<dbReference type="EMBL" id="ML976145">
    <property type="protein sequence ID" value="KAF1937282.1"/>
    <property type="molecule type" value="Genomic_DNA"/>
</dbReference>
<organism evidence="1 2">
    <name type="scientific">Clathrospora elynae</name>
    <dbReference type="NCBI Taxonomy" id="706981"/>
    <lineage>
        <taxon>Eukaryota</taxon>
        <taxon>Fungi</taxon>
        <taxon>Dikarya</taxon>
        <taxon>Ascomycota</taxon>
        <taxon>Pezizomycotina</taxon>
        <taxon>Dothideomycetes</taxon>
        <taxon>Pleosporomycetidae</taxon>
        <taxon>Pleosporales</taxon>
        <taxon>Diademaceae</taxon>
        <taxon>Clathrospora</taxon>
    </lineage>
</organism>
<evidence type="ECO:0000313" key="1">
    <source>
        <dbReference type="EMBL" id="KAF1937282.1"/>
    </source>
</evidence>
<name>A0A6A5SBC1_9PLEO</name>
<dbReference type="OrthoDB" id="5275938at2759"/>
<feature type="non-terminal residue" evidence="1">
    <location>
        <position position="1"/>
    </location>
</feature>
<accession>A0A6A5SBC1</accession>